<evidence type="ECO:0000256" key="2">
    <source>
        <dbReference type="ARBA" id="ARBA00004613"/>
    </source>
</evidence>
<feature type="signal peptide" evidence="10">
    <location>
        <begin position="1"/>
        <end position="26"/>
    </location>
</feature>
<comment type="subcellular location">
    <subcellularLocation>
        <location evidence="2">Secreted</location>
    </subcellularLocation>
</comment>
<gene>
    <name evidence="12" type="ORF">DAEQUDRAFT_731030</name>
</gene>
<keyword evidence="5" id="KW-0964">Secreted</keyword>
<dbReference type="InterPro" id="IPR017853">
    <property type="entry name" value="GH"/>
</dbReference>
<dbReference type="Gene3D" id="3.20.20.80">
    <property type="entry name" value="Glycosidases"/>
    <property type="match status" value="1"/>
</dbReference>
<organism evidence="12 13">
    <name type="scientific">Daedalea quercina L-15889</name>
    <dbReference type="NCBI Taxonomy" id="1314783"/>
    <lineage>
        <taxon>Eukaryota</taxon>
        <taxon>Fungi</taxon>
        <taxon>Dikarya</taxon>
        <taxon>Basidiomycota</taxon>
        <taxon>Agaricomycotina</taxon>
        <taxon>Agaricomycetes</taxon>
        <taxon>Polyporales</taxon>
        <taxon>Fomitopsis</taxon>
    </lineage>
</organism>
<keyword evidence="8 9" id="KW-0326">Glycosidase</keyword>
<dbReference type="EMBL" id="KV429100">
    <property type="protein sequence ID" value="KZT65734.1"/>
    <property type="molecule type" value="Genomic_DNA"/>
</dbReference>
<name>A0A165MIQ1_9APHY</name>
<evidence type="ECO:0000256" key="9">
    <source>
        <dbReference type="RuleBase" id="RU361153"/>
    </source>
</evidence>
<evidence type="ECO:0000256" key="4">
    <source>
        <dbReference type="ARBA" id="ARBA00012706"/>
    </source>
</evidence>
<evidence type="ECO:0000313" key="12">
    <source>
        <dbReference type="EMBL" id="KZT65734.1"/>
    </source>
</evidence>
<evidence type="ECO:0000256" key="6">
    <source>
        <dbReference type="ARBA" id="ARBA00022729"/>
    </source>
</evidence>
<feature type="chain" id="PRO_5007862561" description="mannan endo-1,4-beta-mannosidase" evidence="10">
    <location>
        <begin position="27"/>
        <end position="374"/>
    </location>
</feature>
<keyword evidence="6 10" id="KW-0732">Signal</keyword>
<dbReference type="Pfam" id="PF00150">
    <property type="entry name" value="Cellulase"/>
    <property type="match status" value="1"/>
</dbReference>
<keyword evidence="7 9" id="KW-0378">Hydrolase</keyword>
<dbReference type="SUPFAM" id="SSF51445">
    <property type="entry name" value="(Trans)glycosidases"/>
    <property type="match status" value="1"/>
</dbReference>
<proteinExistence type="inferred from homology"/>
<dbReference type="EC" id="3.2.1.78" evidence="4"/>
<evidence type="ECO:0000313" key="13">
    <source>
        <dbReference type="Proteomes" id="UP000076727"/>
    </source>
</evidence>
<evidence type="ECO:0000256" key="3">
    <source>
        <dbReference type="ARBA" id="ARBA00005641"/>
    </source>
</evidence>
<dbReference type="STRING" id="1314783.A0A165MIQ1"/>
<reference evidence="12 13" key="1">
    <citation type="journal article" date="2016" name="Mol. Biol. Evol.">
        <title>Comparative Genomics of Early-Diverging Mushroom-Forming Fungi Provides Insights into the Origins of Lignocellulose Decay Capabilities.</title>
        <authorList>
            <person name="Nagy L.G."/>
            <person name="Riley R."/>
            <person name="Tritt A."/>
            <person name="Adam C."/>
            <person name="Daum C."/>
            <person name="Floudas D."/>
            <person name="Sun H."/>
            <person name="Yadav J.S."/>
            <person name="Pangilinan J."/>
            <person name="Larsson K.H."/>
            <person name="Matsuura K."/>
            <person name="Barry K."/>
            <person name="Labutti K."/>
            <person name="Kuo R."/>
            <person name="Ohm R.A."/>
            <person name="Bhattacharya S.S."/>
            <person name="Shirouzu T."/>
            <person name="Yoshinaga Y."/>
            <person name="Martin F.M."/>
            <person name="Grigoriev I.V."/>
            <person name="Hibbett D.S."/>
        </authorList>
    </citation>
    <scope>NUCLEOTIDE SEQUENCE [LARGE SCALE GENOMIC DNA]</scope>
    <source>
        <strain evidence="12 13">L-15889</strain>
    </source>
</reference>
<accession>A0A165MIQ1</accession>
<evidence type="ECO:0000259" key="11">
    <source>
        <dbReference type="Pfam" id="PF00150"/>
    </source>
</evidence>
<dbReference type="AlphaFoldDB" id="A0A165MIQ1"/>
<sequence length="374" mass="40973">MAAFEFKPAFSAFAVLLALCFQVVHAANSFAGSNLYYAAGLYDDDRTTLLEGLQSAGMKVLRVWIGGQSESQKGTDINPFNDLEPSYPCNGDDSCYDDTVLERLDDFMVAANSYGVKLLITMHSYNALASNDAYGSWYGIGDFYTDSNAQTYFDARLVHILNHVHTSLGKPWTELSDYIFGFEAENEAMIGDGQTFIEDNQEWQCDRAGTIKGQLGNNSGILVLTGGESWLAESVQSDWLTCDALDVISIHAYGTGDLSTSAIQPYVEQAQSAGKKLIVEEWGACYFDTSNNDCPTGDALSTDTRNANILNWAEQIDNAGLPWLYWEVLPNADPHDSYDYEVGVVDDPSWSTLQQAAQAAAQATAAFDFSAYLL</sequence>
<dbReference type="PANTHER" id="PTHR31451:SF39">
    <property type="entry name" value="MANNAN ENDO-1,4-BETA-MANNOSIDASE 1"/>
    <property type="match status" value="1"/>
</dbReference>
<feature type="domain" description="Glycoside hydrolase family 5" evidence="11">
    <location>
        <begin position="45"/>
        <end position="328"/>
    </location>
</feature>
<evidence type="ECO:0000256" key="8">
    <source>
        <dbReference type="ARBA" id="ARBA00023295"/>
    </source>
</evidence>
<evidence type="ECO:0000256" key="5">
    <source>
        <dbReference type="ARBA" id="ARBA00022525"/>
    </source>
</evidence>
<evidence type="ECO:0000256" key="7">
    <source>
        <dbReference type="ARBA" id="ARBA00022801"/>
    </source>
</evidence>
<keyword evidence="13" id="KW-1185">Reference proteome</keyword>
<dbReference type="PANTHER" id="PTHR31451">
    <property type="match status" value="1"/>
</dbReference>
<comment type="catalytic activity">
    <reaction evidence="1">
        <text>Random hydrolysis of (1-&gt;4)-beta-D-mannosidic linkages in mannans, galactomannans and glucomannans.</text>
        <dbReference type="EC" id="3.2.1.78"/>
    </reaction>
</comment>
<dbReference type="InterPro" id="IPR001547">
    <property type="entry name" value="Glyco_hydro_5"/>
</dbReference>
<dbReference type="GO" id="GO:0046355">
    <property type="term" value="P:mannan catabolic process"/>
    <property type="evidence" value="ECO:0007669"/>
    <property type="project" value="UniProtKB-ARBA"/>
</dbReference>
<protein>
    <recommendedName>
        <fullName evidence="4">mannan endo-1,4-beta-mannosidase</fullName>
        <ecNumber evidence="4">3.2.1.78</ecNumber>
    </recommendedName>
</protein>
<comment type="similarity">
    <text evidence="3 9">Belongs to the glycosyl hydrolase 5 (cellulase A) family.</text>
</comment>
<dbReference type="OrthoDB" id="428177at2759"/>
<dbReference type="InterPro" id="IPR045053">
    <property type="entry name" value="MAN-like"/>
</dbReference>
<dbReference type="GO" id="GO:0005576">
    <property type="term" value="C:extracellular region"/>
    <property type="evidence" value="ECO:0007669"/>
    <property type="project" value="UniProtKB-SubCell"/>
</dbReference>
<evidence type="ECO:0000256" key="10">
    <source>
        <dbReference type="SAM" id="SignalP"/>
    </source>
</evidence>
<evidence type="ECO:0000256" key="1">
    <source>
        <dbReference type="ARBA" id="ARBA00001678"/>
    </source>
</evidence>
<dbReference type="Proteomes" id="UP000076727">
    <property type="component" value="Unassembled WGS sequence"/>
</dbReference>
<dbReference type="GO" id="GO:0016985">
    <property type="term" value="F:mannan endo-1,4-beta-mannosidase activity"/>
    <property type="evidence" value="ECO:0007669"/>
    <property type="project" value="UniProtKB-EC"/>
</dbReference>